<feature type="coiled-coil region" evidence="6">
    <location>
        <begin position="354"/>
        <end position="381"/>
    </location>
</feature>
<dbReference type="SUPFAM" id="SSF51045">
    <property type="entry name" value="WW domain"/>
    <property type="match status" value="2"/>
</dbReference>
<evidence type="ECO:0000256" key="4">
    <source>
        <dbReference type="ARBA" id="ARBA00023187"/>
    </source>
</evidence>
<feature type="domain" description="WW" evidence="8">
    <location>
        <begin position="105"/>
        <end position="138"/>
    </location>
</feature>
<dbReference type="InterPro" id="IPR001202">
    <property type="entry name" value="WW_dom"/>
</dbReference>
<feature type="compositionally biased region" description="Basic and acidic residues" evidence="7">
    <location>
        <begin position="743"/>
        <end position="775"/>
    </location>
</feature>
<dbReference type="FunFam" id="1.10.10.440:FF:000013">
    <property type="entry name" value="pre-mRNA-processing protein 40A isoform X1"/>
    <property type="match status" value="1"/>
</dbReference>
<dbReference type="InterPro" id="IPR002713">
    <property type="entry name" value="FF_domain"/>
</dbReference>
<dbReference type="InterPro" id="IPR036517">
    <property type="entry name" value="FF_domain_sf"/>
</dbReference>
<reference evidence="10" key="1">
    <citation type="journal article" date="2020" name="Stud. Mycol.">
        <title>101 Dothideomycetes genomes: a test case for predicting lifestyles and emergence of pathogens.</title>
        <authorList>
            <person name="Haridas S."/>
            <person name="Albert R."/>
            <person name="Binder M."/>
            <person name="Bloem J."/>
            <person name="Labutti K."/>
            <person name="Salamov A."/>
            <person name="Andreopoulos B."/>
            <person name="Baker S."/>
            <person name="Barry K."/>
            <person name="Bills G."/>
            <person name="Bluhm B."/>
            <person name="Cannon C."/>
            <person name="Castanera R."/>
            <person name="Culley D."/>
            <person name="Daum C."/>
            <person name="Ezra D."/>
            <person name="Gonzalez J."/>
            <person name="Henrissat B."/>
            <person name="Kuo A."/>
            <person name="Liang C."/>
            <person name="Lipzen A."/>
            <person name="Lutzoni F."/>
            <person name="Magnuson J."/>
            <person name="Mondo S."/>
            <person name="Nolan M."/>
            <person name="Ohm R."/>
            <person name="Pangilinan J."/>
            <person name="Park H.-J."/>
            <person name="Ramirez L."/>
            <person name="Alfaro M."/>
            <person name="Sun H."/>
            <person name="Tritt A."/>
            <person name="Yoshinaga Y."/>
            <person name="Zwiers L.-H."/>
            <person name="Turgeon B."/>
            <person name="Goodwin S."/>
            <person name="Spatafora J."/>
            <person name="Crous P."/>
            <person name="Grigoriev I."/>
        </authorList>
    </citation>
    <scope>NUCLEOTIDE SEQUENCE</scope>
    <source>
        <strain evidence="10">CBS 473.64</strain>
    </source>
</reference>
<dbReference type="GO" id="GO:0071004">
    <property type="term" value="C:U2-type prespliceosome"/>
    <property type="evidence" value="ECO:0007669"/>
    <property type="project" value="TreeGrafter"/>
</dbReference>
<keyword evidence="4" id="KW-0508">mRNA splicing</keyword>
<dbReference type="PROSITE" id="PS51676">
    <property type="entry name" value="FF"/>
    <property type="match status" value="1"/>
</dbReference>
<dbReference type="Gene3D" id="1.10.10.440">
    <property type="entry name" value="FF domain"/>
    <property type="match status" value="5"/>
</dbReference>
<dbReference type="PANTHER" id="PTHR11864:SF0">
    <property type="entry name" value="PRP40 PRE-MRNA PROCESSING FACTOR 40 HOMOLOG A (YEAST)"/>
    <property type="match status" value="1"/>
</dbReference>
<feature type="domain" description="WW" evidence="8">
    <location>
        <begin position="65"/>
        <end position="97"/>
    </location>
</feature>
<dbReference type="Pfam" id="PF01846">
    <property type="entry name" value="FF"/>
    <property type="match status" value="3"/>
</dbReference>
<dbReference type="Gene3D" id="2.20.70.10">
    <property type="match status" value="2"/>
</dbReference>
<dbReference type="SMART" id="SM00441">
    <property type="entry name" value="FF"/>
    <property type="match status" value="5"/>
</dbReference>
<evidence type="ECO:0000256" key="7">
    <source>
        <dbReference type="SAM" id="MobiDB-lite"/>
    </source>
</evidence>
<name>A0A6A6RR38_9PLEO</name>
<dbReference type="PROSITE" id="PS01159">
    <property type="entry name" value="WW_DOMAIN_1"/>
    <property type="match status" value="2"/>
</dbReference>
<dbReference type="Pfam" id="PF25432">
    <property type="entry name" value="FF_PRPF40A"/>
    <property type="match status" value="1"/>
</dbReference>
<dbReference type="InterPro" id="IPR039726">
    <property type="entry name" value="Prp40-like"/>
</dbReference>
<dbReference type="GO" id="GO:0003723">
    <property type="term" value="F:RNA binding"/>
    <property type="evidence" value="ECO:0007669"/>
    <property type="project" value="TreeGrafter"/>
</dbReference>
<dbReference type="InterPro" id="IPR036020">
    <property type="entry name" value="WW_dom_sf"/>
</dbReference>
<feature type="domain" description="FF" evidence="9">
    <location>
        <begin position="440"/>
        <end position="502"/>
    </location>
</feature>
<keyword evidence="11" id="KW-1185">Reference proteome</keyword>
<feature type="compositionally biased region" description="Basic and acidic residues" evidence="7">
    <location>
        <begin position="826"/>
        <end position="837"/>
    </location>
</feature>
<evidence type="ECO:0000256" key="1">
    <source>
        <dbReference type="ARBA" id="ARBA00004123"/>
    </source>
</evidence>
<protein>
    <recommendedName>
        <fullName evidence="12">U1 snRNP-associated protein Usp104</fullName>
    </recommendedName>
</protein>
<evidence type="ECO:0000313" key="10">
    <source>
        <dbReference type="EMBL" id="KAF2637081.1"/>
    </source>
</evidence>
<evidence type="ECO:0000259" key="9">
    <source>
        <dbReference type="PROSITE" id="PS51676"/>
    </source>
</evidence>
<keyword evidence="6" id="KW-0175">Coiled coil</keyword>
<dbReference type="CDD" id="cd00201">
    <property type="entry name" value="WW"/>
    <property type="match status" value="2"/>
</dbReference>
<dbReference type="EMBL" id="MU006795">
    <property type="protein sequence ID" value="KAF2637081.1"/>
    <property type="molecule type" value="Genomic_DNA"/>
</dbReference>
<feature type="region of interest" description="Disordered" evidence="7">
    <location>
        <begin position="638"/>
        <end position="845"/>
    </location>
</feature>
<accession>A0A6A6RR38</accession>
<feature type="compositionally biased region" description="Basic and acidic residues" evidence="7">
    <location>
        <begin position="688"/>
        <end position="712"/>
    </location>
</feature>
<evidence type="ECO:0000256" key="3">
    <source>
        <dbReference type="ARBA" id="ARBA00022737"/>
    </source>
</evidence>
<dbReference type="Proteomes" id="UP000799753">
    <property type="component" value="Unassembled WGS sequence"/>
</dbReference>
<dbReference type="PANTHER" id="PTHR11864">
    <property type="entry name" value="PRE-MRNA-PROCESSING PROTEIN PRP40"/>
    <property type="match status" value="1"/>
</dbReference>
<keyword evidence="5" id="KW-0539">Nucleus</keyword>
<evidence type="ECO:0000256" key="5">
    <source>
        <dbReference type="ARBA" id="ARBA00023242"/>
    </source>
</evidence>
<evidence type="ECO:0000313" key="11">
    <source>
        <dbReference type="Proteomes" id="UP000799753"/>
    </source>
</evidence>
<organism evidence="10 11">
    <name type="scientific">Massarina eburnea CBS 473.64</name>
    <dbReference type="NCBI Taxonomy" id="1395130"/>
    <lineage>
        <taxon>Eukaryota</taxon>
        <taxon>Fungi</taxon>
        <taxon>Dikarya</taxon>
        <taxon>Ascomycota</taxon>
        <taxon>Pezizomycotina</taxon>
        <taxon>Dothideomycetes</taxon>
        <taxon>Pleosporomycetidae</taxon>
        <taxon>Pleosporales</taxon>
        <taxon>Massarineae</taxon>
        <taxon>Massarinaceae</taxon>
        <taxon>Massarina</taxon>
    </lineage>
</organism>
<feature type="compositionally biased region" description="Basic and acidic residues" evidence="7">
    <location>
        <begin position="638"/>
        <end position="678"/>
    </location>
</feature>
<evidence type="ECO:0000259" key="8">
    <source>
        <dbReference type="PROSITE" id="PS50020"/>
    </source>
</evidence>
<dbReference type="SUPFAM" id="SSF81698">
    <property type="entry name" value="FF domain"/>
    <property type="match status" value="5"/>
</dbReference>
<dbReference type="SMART" id="SM00456">
    <property type="entry name" value="WW"/>
    <property type="match status" value="2"/>
</dbReference>
<dbReference type="PROSITE" id="PS50020">
    <property type="entry name" value="WW_DOMAIN_2"/>
    <property type="match status" value="2"/>
</dbReference>
<feature type="compositionally biased region" description="Pro residues" evidence="7">
    <location>
        <begin position="51"/>
        <end position="69"/>
    </location>
</feature>
<dbReference type="AlphaFoldDB" id="A0A6A6RR38"/>
<feature type="compositionally biased region" description="Basic and acidic residues" evidence="7">
    <location>
        <begin position="722"/>
        <end position="737"/>
    </location>
</feature>
<dbReference type="GO" id="GO:0045292">
    <property type="term" value="P:mRNA cis splicing, via spliceosome"/>
    <property type="evidence" value="ECO:0007669"/>
    <property type="project" value="InterPro"/>
</dbReference>
<evidence type="ECO:0008006" key="12">
    <source>
        <dbReference type="Google" id="ProtNLM"/>
    </source>
</evidence>
<comment type="subcellular location">
    <subcellularLocation>
        <location evidence="1">Nucleus</location>
    </subcellularLocation>
</comment>
<feature type="compositionally biased region" description="Basic and acidic residues" evidence="7">
    <location>
        <begin position="172"/>
        <end position="216"/>
    </location>
</feature>
<feature type="compositionally biased region" description="Basic residues" evidence="7">
    <location>
        <begin position="804"/>
        <end position="819"/>
    </location>
</feature>
<dbReference type="OrthoDB" id="187617at2759"/>
<evidence type="ECO:0000256" key="6">
    <source>
        <dbReference type="SAM" id="Coils"/>
    </source>
</evidence>
<gene>
    <name evidence="10" type="ORF">P280DRAFT_472597</name>
</gene>
<proteinExistence type="predicted"/>
<feature type="compositionally biased region" description="Basic and acidic residues" evidence="7">
    <location>
        <begin position="794"/>
        <end position="803"/>
    </location>
</feature>
<keyword evidence="2" id="KW-0507">mRNA processing</keyword>
<keyword evidence="3" id="KW-0677">Repeat</keyword>
<evidence type="ECO:0000256" key="2">
    <source>
        <dbReference type="ARBA" id="ARBA00022664"/>
    </source>
</evidence>
<feature type="compositionally biased region" description="Basic and acidic residues" evidence="7">
    <location>
        <begin position="26"/>
        <end position="37"/>
    </location>
</feature>
<feature type="region of interest" description="Disordered" evidence="7">
    <location>
        <begin position="1"/>
        <end position="71"/>
    </location>
</feature>
<feature type="region of interest" description="Disordered" evidence="7">
    <location>
        <begin position="146"/>
        <end position="224"/>
    </location>
</feature>
<dbReference type="GO" id="GO:0005685">
    <property type="term" value="C:U1 snRNP"/>
    <property type="evidence" value="ECO:0007669"/>
    <property type="project" value="TreeGrafter"/>
</dbReference>
<sequence length="845" mass="100632">MRLAASSKEAEWSVHGGPPALPLLFDRSRSSTRDSLHRRQPQRRASTMNGYPPPMGMPGMPPPMPPPGPVWKTLKSGEKEYYHNTLTNQTTWDKPEELLTEDERAMLGTPWMQYKNADGRPYWAHRETKQTTWDVPDDVQKNLERIRNSQPPQRPPPNAWAAGPTMNLPTFDHGRNDRERERDSYQPSMRDRRDRDDRESGYGGERGERDRERERQSFAPSNELQFATPQDAEAAFMKVLRQLKVQADWSWTQTVRVGIKDPNWRAIPDPEKREEAFRKYCDDLRAQEKSKEADRQARLHTDFMSMLRSQPEIKYYTKWNTARPILEEETVFRSAKDDHERRQLFEEYITLLKRGTAEKEAKDKKNALDGLEELLQTLDLEPFTRWHTAEEKLEDSMEFSSEKYQSLHRIDVLTTFEKHIRQLQRDHNDRVQADNNSKRRIERQNRDAFRQLLVELQENGTLRYGTKWKDIHNTLQNDPRYIAMLGQPGSSPLDMFWDALEVEDQKFRTLRRHALNALEQHRFEVVATTPFDEFLTIMRSEPRTADIDDQSVRSIFDYVVAKVKRRQDDERRDEEHNERYAMDALRSVIKRLDPPVTLADDWDAVRPRVEKTDEYRALKSESLRQSVFDKYLRRLKEKESDRRERSKREPRDRERERERERDRDRRDRDREYRNGHSDSHRRHRTRTRSPENDPYAAERRQAQQDREARYRNNDSTGLSPPHRRDRERDLDRYERSRQGSGDHYVRERREREAERERSYITRGDPLSRADPRDSVSELDYGDGAGRPVSTRRRRESDESSSRRDNKRARYSPRHDRKSKTPVPESVKVEERALRSGSEEGEIEED</sequence>